<organism evidence="2 3">
    <name type="scientific">Bacillus gaemokensis</name>
    <dbReference type="NCBI Taxonomy" id="574375"/>
    <lineage>
        <taxon>Bacteria</taxon>
        <taxon>Bacillati</taxon>
        <taxon>Bacillota</taxon>
        <taxon>Bacilli</taxon>
        <taxon>Bacillales</taxon>
        <taxon>Bacillaceae</taxon>
        <taxon>Bacillus</taxon>
        <taxon>Bacillus cereus group</taxon>
    </lineage>
</organism>
<dbReference type="RefSeq" id="WP_033672957.1">
    <property type="nucleotide sequence ID" value="NZ_JOTM01000002.1"/>
</dbReference>
<accession>A0A073KF73</accession>
<keyword evidence="3" id="KW-1185">Reference proteome</keyword>
<dbReference type="STRING" id="574375.AZF08_08250"/>
<dbReference type="EMBL" id="JOTM01000002">
    <property type="protein sequence ID" value="KEK25171.1"/>
    <property type="molecule type" value="Genomic_DNA"/>
</dbReference>
<dbReference type="Proteomes" id="UP000027778">
    <property type="component" value="Unassembled WGS sequence"/>
</dbReference>
<evidence type="ECO:0000313" key="3">
    <source>
        <dbReference type="Proteomes" id="UP000027778"/>
    </source>
</evidence>
<name>A0A073KF73_9BACI</name>
<dbReference type="InterPro" id="IPR021361">
    <property type="entry name" value="Tad2-like_dom"/>
</dbReference>
<gene>
    <name evidence="2" type="ORF">BAGA_11055</name>
</gene>
<dbReference type="Pfam" id="PF11195">
    <property type="entry name" value="Tad2-like"/>
    <property type="match status" value="1"/>
</dbReference>
<feature type="domain" description="Thoeris anti-defense 2-like" evidence="1">
    <location>
        <begin position="1"/>
        <end position="60"/>
    </location>
</feature>
<evidence type="ECO:0000313" key="2">
    <source>
        <dbReference type="EMBL" id="KEK25171.1"/>
    </source>
</evidence>
<dbReference type="AlphaFoldDB" id="A0A073KF73"/>
<reference evidence="2 3" key="1">
    <citation type="submission" date="2014-06" db="EMBL/GenBank/DDBJ databases">
        <title>Draft genome sequence of Bacillus gaemokensis JCM 15801 (MCCC 1A00707).</title>
        <authorList>
            <person name="Lai Q."/>
            <person name="Liu Y."/>
            <person name="Shao Z."/>
        </authorList>
    </citation>
    <scope>NUCLEOTIDE SEQUENCE [LARGE SCALE GENOMIC DNA]</scope>
    <source>
        <strain evidence="2 3">JCM 15801</strain>
    </source>
</reference>
<sequence length="60" mass="7326">MDFLKAMQLVKQDKRLRRKAWRKGEFIYFPYSECVVMKTGSKRMYKPTKEDVNTDDWEVC</sequence>
<comment type="caution">
    <text evidence="2">The sequence shown here is derived from an EMBL/GenBank/DDBJ whole genome shotgun (WGS) entry which is preliminary data.</text>
</comment>
<protein>
    <recommendedName>
        <fullName evidence="1">Thoeris anti-defense 2-like domain-containing protein</fullName>
    </recommendedName>
</protein>
<proteinExistence type="predicted"/>
<evidence type="ECO:0000259" key="1">
    <source>
        <dbReference type="Pfam" id="PF11195"/>
    </source>
</evidence>